<dbReference type="eggNOG" id="KOG2934">
    <property type="taxonomic scope" value="Eukaryota"/>
</dbReference>
<evidence type="ECO:0000259" key="7">
    <source>
        <dbReference type="PROSITE" id="PS50957"/>
    </source>
</evidence>
<evidence type="ECO:0000313" key="8">
    <source>
        <dbReference type="EMBL" id="EQC31537.1"/>
    </source>
</evidence>
<dbReference type="EC" id="3.4.19.12" evidence="2"/>
<feature type="domain" description="Josephin" evidence="7">
    <location>
        <begin position="3"/>
        <end position="118"/>
    </location>
</feature>
<keyword evidence="3" id="KW-0645">Protease</keyword>
<comment type="catalytic activity">
    <reaction evidence="1">
        <text>Thiol-dependent hydrolysis of ester, thioester, amide, peptide and isopeptide bonds formed by the C-terminal Gly of ubiquitin (a 76-residue protein attached to proteins as an intracellular targeting signal).</text>
        <dbReference type="EC" id="3.4.19.12"/>
    </reaction>
</comment>
<dbReference type="GeneID" id="19951438"/>
<dbReference type="PANTHER" id="PTHR13291">
    <property type="entry name" value="JOSEPHIN 1, 2"/>
    <property type="match status" value="1"/>
</dbReference>
<dbReference type="InterPro" id="IPR006155">
    <property type="entry name" value="Josephin"/>
</dbReference>
<comment type="caution">
    <text evidence="6">Lacks conserved residue(s) required for the propagation of feature annotation.</text>
</comment>
<dbReference type="InterPro" id="IPR040053">
    <property type="entry name" value="JOSD1/2"/>
</dbReference>
<dbReference type="GO" id="GO:0016579">
    <property type="term" value="P:protein deubiquitination"/>
    <property type="evidence" value="ECO:0007669"/>
    <property type="project" value="InterPro"/>
</dbReference>
<dbReference type="AlphaFoldDB" id="T0RNH9"/>
<dbReference type="Gene3D" id="3.90.70.40">
    <property type="match status" value="1"/>
</dbReference>
<name>T0RNH9_SAPDV</name>
<proteinExistence type="predicted"/>
<accession>T0RNH9</accession>
<dbReference type="InParanoid" id="T0RNH9"/>
<reference evidence="8 9" key="1">
    <citation type="submission" date="2012-04" db="EMBL/GenBank/DDBJ databases">
        <title>The Genome Sequence of Saprolegnia declina VS20.</title>
        <authorList>
            <consortium name="The Broad Institute Genome Sequencing Platform"/>
            <person name="Russ C."/>
            <person name="Nusbaum C."/>
            <person name="Tyler B."/>
            <person name="van West P."/>
            <person name="Dieguez-Uribeondo J."/>
            <person name="de Bruijn I."/>
            <person name="Tripathy S."/>
            <person name="Jiang R."/>
            <person name="Young S.K."/>
            <person name="Zeng Q."/>
            <person name="Gargeya S."/>
            <person name="Fitzgerald M."/>
            <person name="Haas B."/>
            <person name="Abouelleil A."/>
            <person name="Alvarado L."/>
            <person name="Arachchi H.M."/>
            <person name="Berlin A."/>
            <person name="Chapman S.B."/>
            <person name="Goldberg J."/>
            <person name="Griggs A."/>
            <person name="Gujja S."/>
            <person name="Hansen M."/>
            <person name="Howarth C."/>
            <person name="Imamovic A."/>
            <person name="Larimer J."/>
            <person name="McCowen C."/>
            <person name="Montmayeur A."/>
            <person name="Murphy C."/>
            <person name="Neiman D."/>
            <person name="Pearson M."/>
            <person name="Priest M."/>
            <person name="Roberts A."/>
            <person name="Saif S."/>
            <person name="Shea T."/>
            <person name="Sisk P."/>
            <person name="Sykes S."/>
            <person name="Wortman J."/>
            <person name="Nusbaum C."/>
            <person name="Birren B."/>
        </authorList>
    </citation>
    <scope>NUCLEOTIDE SEQUENCE [LARGE SCALE GENOMIC DNA]</scope>
    <source>
        <strain evidence="8 9">VS20</strain>
    </source>
</reference>
<dbReference type="EMBL" id="JH767168">
    <property type="protein sequence ID" value="EQC31537.1"/>
    <property type="molecule type" value="Genomic_DNA"/>
</dbReference>
<evidence type="ECO:0000313" key="9">
    <source>
        <dbReference type="Proteomes" id="UP000030762"/>
    </source>
</evidence>
<dbReference type="Proteomes" id="UP000030762">
    <property type="component" value="Unassembled WGS sequence"/>
</dbReference>
<dbReference type="PROSITE" id="PS50957">
    <property type="entry name" value="JOSEPHIN"/>
    <property type="match status" value="1"/>
</dbReference>
<sequence length="190" mass="21772">MATADVYHEPQQLMRCGVHAANNLLQRRAFEASDFDALCAELCPSTWRNPHRGLLGNYDIEVLSLALLRQGYTVSYFDVRKPLTALPLETCVGLICNVPQSSLLGLWQSRHWFCIREVRRWRCRPLLPPGYIGPWYVLQPRLEARGARALSRGGQCPRVLDSEPHDASVDDHSRRHAHNSIQVKHYSRYV</sequence>
<evidence type="ECO:0000256" key="5">
    <source>
        <dbReference type="ARBA" id="ARBA00022801"/>
    </source>
</evidence>
<evidence type="ECO:0000256" key="2">
    <source>
        <dbReference type="ARBA" id="ARBA00012759"/>
    </source>
</evidence>
<dbReference type="VEuPathDB" id="FungiDB:SDRG_10711"/>
<dbReference type="OrthoDB" id="422700at2759"/>
<gene>
    <name evidence="8" type="ORF">SDRG_10711</name>
</gene>
<evidence type="ECO:0000256" key="4">
    <source>
        <dbReference type="ARBA" id="ARBA00022786"/>
    </source>
</evidence>
<keyword evidence="9" id="KW-1185">Reference proteome</keyword>
<dbReference type="SMART" id="SM01246">
    <property type="entry name" value="Josephin"/>
    <property type="match status" value="1"/>
</dbReference>
<organism evidence="8 9">
    <name type="scientific">Saprolegnia diclina (strain VS20)</name>
    <dbReference type="NCBI Taxonomy" id="1156394"/>
    <lineage>
        <taxon>Eukaryota</taxon>
        <taxon>Sar</taxon>
        <taxon>Stramenopiles</taxon>
        <taxon>Oomycota</taxon>
        <taxon>Saprolegniomycetes</taxon>
        <taxon>Saprolegniales</taxon>
        <taxon>Saprolegniaceae</taxon>
        <taxon>Saprolegnia</taxon>
    </lineage>
</organism>
<dbReference type="PANTHER" id="PTHR13291:SF0">
    <property type="entry name" value="JOSEPHIN-LIKE PROTEIN"/>
    <property type="match status" value="1"/>
</dbReference>
<evidence type="ECO:0000256" key="1">
    <source>
        <dbReference type="ARBA" id="ARBA00000707"/>
    </source>
</evidence>
<dbReference type="RefSeq" id="XP_008614936.1">
    <property type="nucleotide sequence ID" value="XM_008616714.1"/>
</dbReference>
<dbReference type="GO" id="GO:0006508">
    <property type="term" value="P:proteolysis"/>
    <property type="evidence" value="ECO:0007669"/>
    <property type="project" value="UniProtKB-KW"/>
</dbReference>
<protein>
    <recommendedName>
        <fullName evidence="2">ubiquitinyl hydrolase 1</fullName>
        <ecNumber evidence="2">3.4.19.12</ecNumber>
    </recommendedName>
</protein>
<keyword evidence="5" id="KW-0378">Hydrolase</keyword>
<keyword evidence="4" id="KW-0833">Ubl conjugation pathway</keyword>
<dbReference type="STRING" id="1156394.T0RNH9"/>
<dbReference type="Pfam" id="PF02099">
    <property type="entry name" value="Josephin"/>
    <property type="match status" value="1"/>
</dbReference>
<dbReference type="GO" id="GO:0004843">
    <property type="term" value="F:cysteine-type deubiquitinase activity"/>
    <property type="evidence" value="ECO:0007669"/>
    <property type="project" value="UniProtKB-EC"/>
</dbReference>
<evidence type="ECO:0000256" key="3">
    <source>
        <dbReference type="ARBA" id="ARBA00022670"/>
    </source>
</evidence>
<evidence type="ECO:0000256" key="6">
    <source>
        <dbReference type="PROSITE-ProRule" id="PRU00331"/>
    </source>
</evidence>